<evidence type="ECO:0000313" key="4">
    <source>
        <dbReference type="EMBL" id="MDJ1498196.1"/>
    </source>
</evidence>
<reference evidence="4 5" key="1">
    <citation type="submission" date="2023-05" db="EMBL/GenBank/DDBJ databases">
        <authorList>
            <person name="Zhang X."/>
        </authorList>
    </citation>
    <scope>NUCLEOTIDE SEQUENCE [LARGE SCALE GENOMIC DNA]</scope>
    <source>
        <strain evidence="4 5">DM2B3-1</strain>
    </source>
</reference>
<evidence type="ECO:0000313" key="5">
    <source>
        <dbReference type="Proteomes" id="UP001228581"/>
    </source>
</evidence>
<dbReference type="Proteomes" id="UP001228581">
    <property type="component" value="Unassembled WGS sequence"/>
</dbReference>
<dbReference type="RefSeq" id="WP_314004439.1">
    <property type="nucleotide sequence ID" value="NZ_JASJOT010000042.1"/>
</dbReference>
<comment type="caution">
    <text evidence="4">The sequence shown here is derived from an EMBL/GenBank/DDBJ whole genome shotgun (WGS) entry which is preliminary data.</text>
</comment>
<dbReference type="PANTHER" id="PTHR43576:SF3">
    <property type="entry name" value="ALPHA-L-ARABINOFURANOSIDASE C"/>
    <property type="match status" value="1"/>
</dbReference>
<dbReference type="Gene3D" id="2.60.40.1180">
    <property type="entry name" value="Golgi alpha-mannosidase II"/>
    <property type="match status" value="1"/>
</dbReference>
<keyword evidence="5" id="KW-1185">Reference proteome</keyword>
<organism evidence="4 5">
    <name type="scientific">Xanthocytophaga flava</name>
    <dbReference type="NCBI Taxonomy" id="3048013"/>
    <lineage>
        <taxon>Bacteria</taxon>
        <taxon>Pseudomonadati</taxon>
        <taxon>Bacteroidota</taxon>
        <taxon>Cytophagia</taxon>
        <taxon>Cytophagales</taxon>
        <taxon>Rhodocytophagaceae</taxon>
        <taxon>Xanthocytophaga</taxon>
    </lineage>
</organism>
<name>A0ABT7CWQ0_9BACT</name>
<dbReference type="InterPro" id="IPR055235">
    <property type="entry name" value="ASD1_cat"/>
</dbReference>
<dbReference type="InterPro" id="IPR026444">
    <property type="entry name" value="Secre_tail"/>
</dbReference>
<gene>
    <name evidence="4" type="ORF">QNI19_34960</name>
</gene>
<dbReference type="InterPro" id="IPR013780">
    <property type="entry name" value="Glyco_hydro_b"/>
</dbReference>
<dbReference type="Pfam" id="PF18962">
    <property type="entry name" value="Por_Secre_tail"/>
    <property type="match status" value="1"/>
</dbReference>
<proteinExistence type="predicted"/>
<feature type="domain" description="Alpha-L-arabinofuranosidase 1 catalytic" evidence="3">
    <location>
        <begin position="92"/>
        <end position="305"/>
    </location>
</feature>
<protein>
    <submittedName>
        <fullName evidence="4">T9SS type A sorting domain-containing protein</fullName>
    </submittedName>
</protein>
<dbReference type="EMBL" id="JASJOT010000042">
    <property type="protein sequence ID" value="MDJ1498196.1"/>
    <property type="molecule type" value="Genomic_DNA"/>
</dbReference>
<evidence type="ECO:0000259" key="2">
    <source>
        <dbReference type="Pfam" id="PF18962"/>
    </source>
</evidence>
<dbReference type="NCBIfam" id="TIGR04183">
    <property type="entry name" value="Por_Secre_tail"/>
    <property type="match status" value="1"/>
</dbReference>
<feature type="signal peptide" evidence="1">
    <location>
        <begin position="1"/>
        <end position="20"/>
    </location>
</feature>
<feature type="domain" description="Secretion system C-terminal sorting" evidence="2">
    <location>
        <begin position="572"/>
        <end position="642"/>
    </location>
</feature>
<dbReference type="InterPro" id="IPR017853">
    <property type="entry name" value="GH"/>
</dbReference>
<sequence>MNKLYIVWSWALLTCWNVTAQNTAGVFLHNFKNKTATAPAYEVINFPQGTPASVFTIDFADTVAKVSDYIYGTNANQYSGTYNQEAKLVDYIQKLNPQIIRYPGGLHSDEYFWNVEWDWNLQQPNGASGGWFKNLPTDLPAQMIKSGATISTAVSGYWTPGKGYWTFGLDDYYDFLAKTSTEGLITVNYGYARYGTGPTPVQTAAHLAADWVRYDKGRTKFWEIGNENLYTWSGSYKIITSQNKDGQPEILTPELYGKHCQVFIDSMQKAASEIGAVIYIGVQNDEGVLAGVGNKADWYVDHTYFTNFQENSTVSTILNSVENEVQKYANKTVSESQKWGIPVKASTLTEWNIFAEGSKQAASYVNGMHAVLVLGEMIKHKYGMANRWNIANAWGNGDDMGMFSRGDDTDGSNALWNPRAPFYYMYYFQKFFGDHMVKTTRTSGDGNVVVYASTFNSGEAGIVIVNKGQTDQLIKLTPQNFITPDRYYLYGLTGGTGNGNFSLQVLVNGAGPTQTSIGGPIDKLEAIKAKLVPLSDQIQVSVPKLSVQYILLEKGDDPILGTQLYEDPSLIVYPNPAQKSIQIQWEHNTYHKVEVLNMLGQVVYQQAVPVGSRKIHITSELPSGVYSIRLTGAKGVVLRKLVSQQ</sequence>
<accession>A0ABT7CWQ0</accession>
<keyword evidence="1" id="KW-0732">Signal</keyword>
<evidence type="ECO:0000259" key="3">
    <source>
        <dbReference type="Pfam" id="PF22848"/>
    </source>
</evidence>
<dbReference type="Gene3D" id="3.20.20.80">
    <property type="entry name" value="Glycosidases"/>
    <property type="match status" value="1"/>
</dbReference>
<dbReference type="SUPFAM" id="SSF51445">
    <property type="entry name" value="(Trans)glycosidases"/>
    <property type="match status" value="1"/>
</dbReference>
<feature type="chain" id="PRO_5046430525" evidence="1">
    <location>
        <begin position="21"/>
        <end position="645"/>
    </location>
</feature>
<dbReference type="PANTHER" id="PTHR43576">
    <property type="entry name" value="ALPHA-L-ARABINOFURANOSIDASE C-RELATED"/>
    <property type="match status" value="1"/>
</dbReference>
<dbReference type="Pfam" id="PF22848">
    <property type="entry name" value="ASD1_dom"/>
    <property type="match status" value="1"/>
</dbReference>
<evidence type="ECO:0000256" key="1">
    <source>
        <dbReference type="SAM" id="SignalP"/>
    </source>
</evidence>